<accession>A0AAQ3U550</accession>
<evidence type="ECO:0000313" key="1">
    <source>
        <dbReference type="EMBL" id="WVZ83177.1"/>
    </source>
</evidence>
<dbReference type="Proteomes" id="UP001341281">
    <property type="component" value="Chromosome 07"/>
</dbReference>
<protein>
    <submittedName>
        <fullName evidence="1">Uncharacterized protein</fullName>
    </submittedName>
</protein>
<reference evidence="1 2" key="1">
    <citation type="submission" date="2024-02" db="EMBL/GenBank/DDBJ databases">
        <title>High-quality chromosome-scale genome assembly of Pensacola bahiagrass (Paspalum notatum Flugge var. saurae).</title>
        <authorList>
            <person name="Vega J.M."/>
            <person name="Podio M."/>
            <person name="Orjuela J."/>
            <person name="Siena L.A."/>
            <person name="Pessino S.C."/>
            <person name="Combes M.C."/>
            <person name="Mariac C."/>
            <person name="Albertini E."/>
            <person name="Pupilli F."/>
            <person name="Ortiz J.P.A."/>
            <person name="Leblanc O."/>
        </authorList>
    </citation>
    <scope>NUCLEOTIDE SEQUENCE [LARGE SCALE GENOMIC DNA]</scope>
    <source>
        <strain evidence="1">R1</strain>
        <tissue evidence="1">Leaf</tissue>
    </source>
</reference>
<evidence type="ECO:0000313" key="2">
    <source>
        <dbReference type="Proteomes" id="UP001341281"/>
    </source>
</evidence>
<gene>
    <name evidence="1" type="ORF">U9M48_030348</name>
</gene>
<name>A0AAQ3U550_PASNO</name>
<keyword evidence="2" id="KW-1185">Reference proteome</keyword>
<sequence>MATAPLAPEAGGIAAQLAGGIMDPDMVAAILPLRWIGQWWPPGQAATADWAAATPLSLRIGQ</sequence>
<dbReference type="AlphaFoldDB" id="A0AAQ3U550"/>
<organism evidence="1 2">
    <name type="scientific">Paspalum notatum var. saurae</name>
    <dbReference type="NCBI Taxonomy" id="547442"/>
    <lineage>
        <taxon>Eukaryota</taxon>
        <taxon>Viridiplantae</taxon>
        <taxon>Streptophyta</taxon>
        <taxon>Embryophyta</taxon>
        <taxon>Tracheophyta</taxon>
        <taxon>Spermatophyta</taxon>
        <taxon>Magnoliopsida</taxon>
        <taxon>Liliopsida</taxon>
        <taxon>Poales</taxon>
        <taxon>Poaceae</taxon>
        <taxon>PACMAD clade</taxon>
        <taxon>Panicoideae</taxon>
        <taxon>Andropogonodae</taxon>
        <taxon>Paspaleae</taxon>
        <taxon>Paspalinae</taxon>
        <taxon>Paspalum</taxon>
    </lineage>
</organism>
<proteinExistence type="predicted"/>
<dbReference type="EMBL" id="CP144751">
    <property type="protein sequence ID" value="WVZ83177.1"/>
    <property type="molecule type" value="Genomic_DNA"/>
</dbReference>